<dbReference type="SUPFAM" id="SSF55486">
    <property type="entry name" value="Metalloproteases ('zincins'), catalytic domain"/>
    <property type="match status" value="1"/>
</dbReference>
<reference evidence="2 3" key="1">
    <citation type="submission" date="2015-03" db="EMBL/GenBank/DDBJ databases">
        <title>Genome sequence of Variovorax paradoxus TBEA6.</title>
        <authorList>
            <person name="Poehlein A."/>
            <person name="Schuldes J."/>
            <person name="Wuebbeler J.H."/>
            <person name="Hiessl S."/>
            <person name="Steinbuechel A."/>
            <person name="Daniel R."/>
        </authorList>
    </citation>
    <scope>NUCLEOTIDE SEQUENCE [LARGE SCALE GENOMIC DNA]</scope>
    <source>
        <strain evidence="2 3">TBEA6</strain>
    </source>
</reference>
<dbReference type="AlphaFoldDB" id="A0A0H2M5A5"/>
<dbReference type="GO" id="GO:0006508">
    <property type="term" value="P:proteolysis"/>
    <property type="evidence" value="ECO:0007669"/>
    <property type="project" value="InterPro"/>
</dbReference>
<name>A0A0H2M5A5_VARPD</name>
<gene>
    <name evidence="2" type="ORF">VPARA_29820</name>
</gene>
<dbReference type="EMBL" id="JZWI01000014">
    <property type="protein sequence ID" value="KLN55947.1"/>
    <property type="molecule type" value="Genomic_DNA"/>
</dbReference>
<dbReference type="PATRIC" id="fig|34073.19.peg.3064"/>
<sequence>MTIVRKICSPYLPVHSGRPATTARASEQAATDERVDNIRIRPLGAPAAGRARAAVERMKLWDNGRTLRVKFLDGVPEVQARVEAIAHEWEAIANLTLKFVAAGASEIRISFAEKGFSWSTVGTDALTVAATKATMNYGWLEPSTALREYQRVVRHEFGHALGMIHEHQNPAAQGQIPWDKEKVYAYYAQQNWTRDDVDFNLFQLYSEDSTNHTAFDATSIMEYAIPDSLTVGSYSVGWNTEFSATDIEFMRRQYPRASPGTVELAIGAARTSAELATAGEVDTYHFDVAAAGTHIMTTEGPSDTVLTLHGPNDAGAVLAWDDDRGKGLNARIVRKLQPGSYWLSVRHKSAQSTGSYTVGVKKSG</sequence>
<keyword evidence="3" id="KW-1185">Reference proteome</keyword>
<protein>
    <submittedName>
        <fullName evidence="2">Astacin (Peptidase family M12A)</fullName>
    </submittedName>
</protein>
<dbReference type="RefSeq" id="WP_053063267.1">
    <property type="nucleotide sequence ID" value="NZ_JZWI01000014.1"/>
</dbReference>
<feature type="domain" description="Peptidase metallopeptidase" evidence="1">
    <location>
        <begin position="57"/>
        <end position="219"/>
    </location>
</feature>
<dbReference type="GO" id="GO:0004222">
    <property type="term" value="F:metalloendopeptidase activity"/>
    <property type="evidence" value="ECO:0007669"/>
    <property type="project" value="InterPro"/>
</dbReference>
<dbReference type="InterPro" id="IPR001506">
    <property type="entry name" value="Peptidase_M12A"/>
</dbReference>
<dbReference type="CDD" id="cd04327">
    <property type="entry name" value="ZnMc_MMP_like_3"/>
    <property type="match status" value="1"/>
</dbReference>
<dbReference type="SMART" id="SM00235">
    <property type="entry name" value="ZnMc"/>
    <property type="match status" value="1"/>
</dbReference>
<comment type="caution">
    <text evidence="2">The sequence shown here is derived from an EMBL/GenBank/DDBJ whole genome shotgun (WGS) entry which is preliminary data.</text>
</comment>
<evidence type="ECO:0000259" key="1">
    <source>
        <dbReference type="SMART" id="SM00235"/>
    </source>
</evidence>
<accession>A0A0H2M5A5</accession>
<evidence type="ECO:0000313" key="3">
    <source>
        <dbReference type="Proteomes" id="UP000035170"/>
    </source>
</evidence>
<dbReference type="InterPro" id="IPR006026">
    <property type="entry name" value="Peptidase_Metallo"/>
</dbReference>
<dbReference type="Gene3D" id="2.60.120.380">
    <property type="match status" value="1"/>
</dbReference>
<proteinExistence type="predicted"/>
<organism evidence="2 3">
    <name type="scientific">Variovorax paradoxus</name>
    <dbReference type="NCBI Taxonomy" id="34073"/>
    <lineage>
        <taxon>Bacteria</taxon>
        <taxon>Pseudomonadati</taxon>
        <taxon>Pseudomonadota</taxon>
        <taxon>Betaproteobacteria</taxon>
        <taxon>Burkholderiales</taxon>
        <taxon>Comamonadaceae</taxon>
        <taxon>Variovorax</taxon>
    </lineage>
</organism>
<dbReference type="Proteomes" id="UP000035170">
    <property type="component" value="Unassembled WGS sequence"/>
</dbReference>
<dbReference type="GO" id="GO:0008270">
    <property type="term" value="F:zinc ion binding"/>
    <property type="evidence" value="ECO:0007669"/>
    <property type="project" value="InterPro"/>
</dbReference>
<dbReference type="Pfam" id="PF01400">
    <property type="entry name" value="Astacin"/>
    <property type="match status" value="1"/>
</dbReference>
<dbReference type="Gene3D" id="3.40.390.10">
    <property type="entry name" value="Collagenase (Catalytic Domain)"/>
    <property type="match status" value="1"/>
</dbReference>
<evidence type="ECO:0000313" key="2">
    <source>
        <dbReference type="EMBL" id="KLN55947.1"/>
    </source>
</evidence>
<dbReference type="SUPFAM" id="SSF89260">
    <property type="entry name" value="Collagen-binding domain"/>
    <property type="match status" value="1"/>
</dbReference>
<dbReference type="InterPro" id="IPR024079">
    <property type="entry name" value="MetalloPept_cat_dom_sf"/>
</dbReference>